<dbReference type="CDD" id="cd03819">
    <property type="entry name" value="GT4_WavL-like"/>
    <property type="match status" value="1"/>
</dbReference>
<evidence type="ECO:0000313" key="3">
    <source>
        <dbReference type="EMBL" id="SUZ76426.1"/>
    </source>
</evidence>
<dbReference type="PANTHER" id="PTHR12526">
    <property type="entry name" value="GLYCOSYLTRANSFERASE"/>
    <property type="match status" value="1"/>
</dbReference>
<dbReference type="Pfam" id="PF00534">
    <property type="entry name" value="Glycos_transf_1"/>
    <property type="match status" value="1"/>
</dbReference>
<evidence type="ECO:0008006" key="4">
    <source>
        <dbReference type="Google" id="ProtNLM"/>
    </source>
</evidence>
<gene>
    <name evidence="3" type="ORF">METZ01_LOCUS29280</name>
</gene>
<evidence type="ECO:0000259" key="2">
    <source>
        <dbReference type="Pfam" id="PF13439"/>
    </source>
</evidence>
<dbReference type="SUPFAM" id="SSF53756">
    <property type="entry name" value="UDP-Glycosyltransferase/glycogen phosphorylase"/>
    <property type="match status" value="1"/>
</dbReference>
<name>A0A381QAT7_9ZZZZ</name>
<dbReference type="InterPro" id="IPR001296">
    <property type="entry name" value="Glyco_trans_1"/>
</dbReference>
<sequence length="391" mass="44220">MSDQNINKEKIIIQIIPNMEIGGAENSVIETSSYLKKNNFRPLVLTTGGKLIEKLNLLGITVIKEKIDKRNIFTIVRNIFLFKRIFKEKQVELVHARSRAPAWSAYFAAKSLGIPFIATWHGHAETRSYLKRIYNSVLIRGDAVIANSQYTTNNIKKNYKIDSDKIITIPRGVDYNDYNQELFSKNSIKKQRDDWLAEDTDIILLLPARFSKWKGHKIALKALSELKRRGLGNNLLLIFIGNSNRAKKYLSNLDKAAIKLGIKSQIKIFGSSNNMPLAYQACDIVLYPSTRPEPFGRVPIEAQAAGKPIIASNHGGVKETIIDGVNSTGFKVKANDHLDLAEKINLIVNSDKKNKNDLKERAINNIKDNFSLNHMCKKTLDVYKRILNVSN</sequence>
<reference evidence="3" key="1">
    <citation type="submission" date="2018-05" db="EMBL/GenBank/DDBJ databases">
        <authorList>
            <person name="Lanie J.A."/>
            <person name="Ng W.-L."/>
            <person name="Kazmierczak K.M."/>
            <person name="Andrzejewski T.M."/>
            <person name="Davidsen T.M."/>
            <person name="Wayne K.J."/>
            <person name="Tettelin H."/>
            <person name="Glass J.I."/>
            <person name="Rusch D."/>
            <person name="Podicherti R."/>
            <person name="Tsui H.-C.T."/>
            <person name="Winkler M.E."/>
        </authorList>
    </citation>
    <scope>NUCLEOTIDE SEQUENCE</scope>
</reference>
<dbReference type="AlphaFoldDB" id="A0A381QAT7"/>
<dbReference type="Pfam" id="PF13439">
    <property type="entry name" value="Glyco_transf_4"/>
    <property type="match status" value="1"/>
</dbReference>
<dbReference type="EMBL" id="UINC01001278">
    <property type="protein sequence ID" value="SUZ76426.1"/>
    <property type="molecule type" value="Genomic_DNA"/>
</dbReference>
<organism evidence="3">
    <name type="scientific">marine metagenome</name>
    <dbReference type="NCBI Taxonomy" id="408172"/>
    <lineage>
        <taxon>unclassified sequences</taxon>
        <taxon>metagenomes</taxon>
        <taxon>ecological metagenomes</taxon>
    </lineage>
</organism>
<evidence type="ECO:0000259" key="1">
    <source>
        <dbReference type="Pfam" id="PF00534"/>
    </source>
</evidence>
<dbReference type="InterPro" id="IPR028098">
    <property type="entry name" value="Glyco_trans_4-like_N"/>
</dbReference>
<dbReference type="Gene3D" id="3.40.50.2000">
    <property type="entry name" value="Glycogen Phosphorylase B"/>
    <property type="match status" value="2"/>
</dbReference>
<proteinExistence type="predicted"/>
<protein>
    <recommendedName>
        <fullName evidence="4">Glycosyl transferase family 1 domain-containing protein</fullName>
    </recommendedName>
</protein>
<dbReference type="GO" id="GO:0016757">
    <property type="term" value="F:glycosyltransferase activity"/>
    <property type="evidence" value="ECO:0007669"/>
    <property type="project" value="InterPro"/>
</dbReference>
<accession>A0A381QAT7</accession>
<feature type="domain" description="Glycosyl transferase family 1" evidence="1">
    <location>
        <begin position="188"/>
        <end position="363"/>
    </location>
</feature>
<feature type="domain" description="Glycosyltransferase subfamily 4-like N-terminal" evidence="2">
    <location>
        <begin position="21"/>
        <end position="175"/>
    </location>
</feature>